<evidence type="ECO:0000313" key="2">
    <source>
        <dbReference type="EMBL" id="RVU11449.1"/>
    </source>
</evidence>
<dbReference type="InterPro" id="IPR012337">
    <property type="entry name" value="RNaseH-like_sf"/>
</dbReference>
<dbReference type="RefSeq" id="WP_187371587.1">
    <property type="nucleotide sequence ID" value="NZ_SACP01000084.1"/>
</dbReference>
<comment type="caution">
    <text evidence="2">The sequence shown here is derived from an EMBL/GenBank/DDBJ whole genome shotgun (WGS) entry which is preliminary data.</text>
</comment>
<name>A0A437NNL0_9HYPH</name>
<reference evidence="2 3" key="1">
    <citation type="submission" date="2019-01" db="EMBL/GenBank/DDBJ databases">
        <authorList>
            <person name="Chen W.-M."/>
        </authorList>
    </citation>
    <scope>NUCLEOTIDE SEQUENCE [LARGE SCALE GENOMIC DNA]</scope>
    <source>
        <strain evidence="2 3">TER-1</strain>
    </source>
</reference>
<dbReference type="SUPFAM" id="SSF53098">
    <property type="entry name" value="Ribonuclease H-like"/>
    <property type="match status" value="1"/>
</dbReference>
<dbReference type="EMBL" id="SACP01000084">
    <property type="protein sequence ID" value="RVU11449.1"/>
    <property type="molecule type" value="Genomic_DNA"/>
</dbReference>
<evidence type="ECO:0000313" key="3">
    <source>
        <dbReference type="Proteomes" id="UP000286997"/>
    </source>
</evidence>
<evidence type="ECO:0000259" key="1">
    <source>
        <dbReference type="Pfam" id="PF13546"/>
    </source>
</evidence>
<sequence>LVADSGFAALAFLAALSRRGVTIVTRLRLDAALYDPAPPRRPGTIGRPRIKGARRPTLAQGLVEEGTPWHRLTVPGWYGTGERTVEVASDTAVWWHAGLPVVPIRWVLIRDPEERFSPQALLCTDLARDPEQILTWFVRRWSVEVTFQETRAHLGVETQRQWSDKAIARTTPCLLALFSIVTLLAARLPARDRKAAQAAWYPKAQPTFSDALASVRRALWREQALATFRRKRHRTKPRFTLPPPWAYALCTAA</sequence>
<proteinExistence type="predicted"/>
<gene>
    <name evidence="2" type="ORF">EOE48_28455</name>
</gene>
<organism evidence="2 3">
    <name type="scientific">Methylobacterium oryzihabitans</name>
    <dbReference type="NCBI Taxonomy" id="2499852"/>
    <lineage>
        <taxon>Bacteria</taxon>
        <taxon>Pseudomonadati</taxon>
        <taxon>Pseudomonadota</taxon>
        <taxon>Alphaproteobacteria</taxon>
        <taxon>Hyphomicrobiales</taxon>
        <taxon>Methylobacteriaceae</taxon>
        <taxon>Methylobacterium</taxon>
    </lineage>
</organism>
<feature type="domain" description="Transposase IS701-like DDE" evidence="1">
    <location>
        <begin position="1"/>
        <end position="56"/>
    </location>
</feature>
<protein>
    <recommendedName>
        <fullName evidence="1">Transposase IS701-like DDE domain-containing protein</fullName>
    </recommendedName>
</protein>
<keyword evidence="3" id="KW-1185">Reference proteome</keyword>
<feature type="non-terminal residue" evidence="2">
    <location>
        <position position="1"/>
    </location>
</feature>
<accession>A0A437NNL0</accession>
<dbReference type="InterPro" id="IPR038721">
    <property type="entry name" value="IS701-like_DDE_dom"/>
</dbReference>
<dbReference type="Pfam" id="PF13546">
    <property type="entry name" value="DDE_5"/>
    <property type="match status" value="1"/>
</dbReference>
<dbReference type="Proteomes" id="UP000286997">
    <property type="component" value="Unassembled WGS sequence"/>
</dbReference>
<dbReference type="AlphaFoldDB" id="A0A437NNL0"/>